<protein>
    <submittedName>
        <fullName evidence="1">Uncharacterized protein</fullName>
    </submittedName>
</protein>
<organism evidence="1 2">
    <name type="scientific">Ambrosia artemisiifolia</name>
    <name type="common">Common ragweed</name>
    <dbReference type="NCBI Taxonomy" id="4212"/>
    <lineage>
        <taxon>Eukaryota</taxon>
        <taxon>Viridiplantae</taxon>
        <taxon>Streptophyta</taxon>
        <taxon>Embryophyta</taxon>
        <taxon>Tracheophyta</taxon>
        <taxon>Spermatophyta</taxon>
        <taxon>Magnoliopsida</taxon>
        <taxon>eudicotyledons</taxon>
        <taxon>Gunneridae</taxon>
        <taxon>Pentapetalae</taxon>
        <taxon>asterids</taxon>
        <taxon>campanulids</taxon>
        <taxon>Asterales</taxon>
        <taxon>Asteraceae</taxon>
        <taxon>Asteroideae</taxon>
        <taxon>Heliantheae alliance</taxon>
        <taxon>Heliantheae</taxon>
        <taxon>Ambrosia</taxon>
    </lineage>
</organism>
<dbReference type="Proteomes" id="UP001206925">
    <property type="component" value="Unassembled WGS sequence"/>
</dbReference>
<name>A0AAD5CBZ1_AMBAR</name>
<reference evidence="1" key="1">
    <citation type="submission" date="2022-06" db="EMBL/GenBank/DDBJ databases">
        <title>Uncovering the hologenomic basis of an extraordinary plant invasion.</title>
        <authorList>
            <person name="Bieker V.C."/>
            <person name="Martin M.D."/>
            <person name="Gilbert T."/>
            <person name="Hodgins K."/>
            <person name="Battlay P."/>
            <person name="Petersen B."/>
            <person name="Wilson J."/>
        </authorList>
    </citation>
    <scope>NUCLEOTIDE SEQUENCE</scope>
    <source>
        <strain evidence="1">AA19_3_7</strain>
        <tissue evidence="1">Leaf</tissue>
    </source>
</reference>
<evidence type="ECO:0000313" key="2">
    <source>
        <dbReference type="Proteomes" id="UP001206925"/>
    </source>
</evidence>
<comment type="caution">
    <text evidence="1">The sequence shown here is derived from an EMBL/GenBank/DDBJ whole genome shotgun (WGS) entry which is preliminary data.</text>
</comment>
<proteinExistence type="predicted"/>
<gene>
    <name evidence="1" type="ORF">M8C21_004100</name>
</gene>
<keyword evidence="2" id="KW-1185">Reference proteome</keyword>
<evidence type="ECO:0000313" key="1">
    <source>
        <dbReference type="EMBL" id="KAI7739126.1"/>
    </source>
</evidence>
<accession>A0AAD5CBZ1</accession>
<sequence>MQEELITLIQEMLKQNRFHIILVITVRAFGAGGEAGPKIASLQLAAVISDVVWLIMMAI</sequence>
<dbReference type="EMBL" id="JAMZMK010008669">
    <property type="protein sequence ID" value="KAI7739126.1"/>
    <property type="molecule type" value="Genomic_DNA"/>
</dbReference>
<dbReference type="AlphaFoldDB" id="A0AAD5CBZ1"/>